<dbReference type="Gene3D" id="3.10.50.40">
    <property type="match status" value="1"/>
</dbReference>
<feature type="domain" description="PpiC" evidence="13">
    <location>
        <begin position="265"/>
        <end position="367"/>
    </location>
</feature>
<keyword evidence="4 12" id="KW-0812">Transmembrane</keyword>
<dbReference type="SUPFAM" id="SSF109998">
    <property type="entry name" value="Triger factor/SurA peptide-binding domain-like"/>
    <property type="match status" value="1"/>
</dbReference>
<organism evidence="14 15">
    <name type="scientific">Humidesulfovibrio mexicanus</name>
    <dbReference type="NCBI Taxonomy" id="147047"/>
    <lineage>
        <taxon>Bacteria</taxon>
        <taxon>Pseudomonadati</taxon>
        <taxon>Thermodesulfobacteriota</taxon>
        <taxon>Desulfovibrionia</taxon>
        <taxon>Desulfovibrionales</taxon>
        <taxon>Desulfovibrionaceae</taxon>
        <taxon>Humidesulfovibrio</taxon>
    </lineage>
</organism>
<dbReference type="PANTHER" id="PTHR47529:SF1">
    <property type="entry name" value="PERIPLASMIC CHAPERONE PPID"/>
    <property type="match status" value="1"/>
</dbReference>
<dbReference type="PROSITE" id="PS50198">
    <property type="entry name" value="PPIC_PPIASE_2"/>
    <property type="match status" value="1"/>
</dbReference>
<sequence>MLERLRQNAQSWGIKIAFGIIIVVFVFYFGMGNFSDKKEPVVAYVGKDAISAREFQKAYEDAVTSMRRQNPGASAEELNTPQFKQAILAELVNTRLLLAAARDMGVTVSAPELRAVISSIPAFHGANGAFDPAIYKNSLAQNRTTPKVFEDELKTSQIIQKLQGFSAVAAWVSEPEAKGLFQWARETVRVDTLAFPLAALAGEVNPGEEQLKAQYEASKDRYKEPARIRLEYLPISIADLAAAQKVSDEDVRKQYEANADAFKHPAQLRARHILLQVPENAPQNVADTVLATVKGIQEQLKKGASFEALAKKFSQDPGSASKGGELPWFAEGAMVKPFEDAAKALKPGQVSEPVRTQFGWHLIKLEAARPAGKVALEEAAPELRKRMAEERASEKINEILDQSMDEIAAGVKLGKIAQKLGLATQKSDMLDMASVQSQFGLKKEAAETLFALADGEGAKTPLSMEPARGYLLAERIEGKPEAVLPFESVKDKVLAEVRREETRKLALEKAKAVLAQLSGADAAAAMAQHKAEIRTSSPLDRQGAIALAGGNPQFVQDIFSGAAGVWLKQPYELPDAVVLARVGERIPAPEGEWDKEKRLWMSQGAAAFRQELFEALLKNLRATVKVEIVRQDLLN</sequence>
<dbReference type="Pfam" id="PF13624">
    <property type="entry name" value="SurA_N_3"/>
    <property type="match status" value="1"/>
</dbReference>
<evidence type="ECO:0000313" key="14">
    <source>
        <dbReference type="EMBL" id="SNR68300.1"/>
    </source>
</evidence>
<proteinExistence type="inferred from homology"/>
<dbReference type="EMBL" id="FZOC01000001">
    <property type="protein sequence ID" value="SNR68300.1"/>
    <property type="molecule type" value="Genomic_DNA"/>
</dbReference>
<evidence type="ECO:0000256" key="5">
    <source>
        <dbReference type="ARBA" id="ARBA00022989"/>
    </source>
</evidence>
<accession>A0A238YBA4</accession>
<evidence type="ECO:0000256" key="10">
    <source>
        <dbReference type="ARBA" id="ARBA00042775"/>
    </source>
</evidence>
<evidence type="ECO:0000256" key="9">
    <source>
        <dbReference type="ARBA" id="ARBA00040743"/>
    </source>
</evidence>
<dbReference type="OrthoDB" id="9812372at2"/>
<dbReference type="PANTHER" id="PTHR47529">
    <property type="entry name" value="PEPTIDYL-PROLYL CIS-TRANS ISOMERASE D"/>
    <property type="match status" value="1"/>
</dbReference>
<evidence type="ECO:0000256" key="1">
    <source>
        <dbReference type="ARBA" id="ARBA00004382"/>
    </source>
</evidence>
<evidence type="ECO:0000256" key="6">
    <source>
        <dbReference type="ARBA" id="ARBA00023136"/>
    </source>
</evidence>
<evidence type="ECO:0000256" key="7">
    <source>
        <dbReference type="ARBA" id="ARBA00023186"/>
    </source>
</evidence>
<comment type="subcellular location">
    <subcellularLocation>
        <location evidence="1">Cell inner membrane</location>
        <topology evidence="1">Single-pass type II membrane protein</topology>
        <orientation evidence="1">Periplasmic side</orientation>
    </subcellularLocation>
</comment>
<dbReference type="InterPro" id="IPR052029">
    <property type="entry name" value="PpiD_chaperone"/>
</dbReference>
<comment type="similarity">
    <text evidence="8">Belongs to the PpiD chaperone family.</text>
</comment>
<keyword evidence="2" id="KW-1003">Cell membrane</keyword>
<dbReference type="InterPro" id="IPR000297">
    <property type="entry name" value="PPIase_PpiC"/>
</dbReference>
<evidence type="ECO:0000256" key="12">
    <source>
        <dbReference type="SAM" id="Phobius"/>
    </source>
</evidence>
<evidence type="ECO:0000256" key="11">
    <source>
        <dbReference type="PROSITE-ProRule" id="PRU00278"/>
    </source>
</evidence>
<gene>
    <name evidence="14" type="ORF">SAMN04488503_0839</name>
</gene>
<feature type="transmembrane region" description="Helical" evidence="12">
    <location>
        <begin position="12"/>
        <end position="31"/>
    </location>
</feature>
<dbReference type="SUPFAM" id="SSF54534">
    <property type="entry name" value="FKBP-like"/>
    <property type="match status" value="1"/>
</dbReference>
<evidence type="ECO:0000256" key="4">
    <source>
        <dbReference type="ARBA" id="ARBA00022692"/>
    </source>
</evidence>
<protein>
    <recommendedName>
        <fullName evidence="9">Periplasmic chaperone PpiD</fullName>
    </recommendedName>
    <alternativeName>
        <fullName evidence="10">Periplasmic folding chaperone</fullName>
    </alternativeName>
</protein>
<dbReference type="InterPro" id="IPR027304">
    <property type="entry name" value="Trigger_fact/SurA_dom_sf"/>
</dbReference>
<keyword evidence="15" id="KW-1185">Reference proteome</keyword>
<evidence type="ECO:0000256" key="3">
    <source>
        <dbReference type="ARBA" id="ARBA00022519"/>
    </source>
</evidence>
<dbReference type="GO" id="GO:0005886">
    <property type="term" value="C:plasma membrane"/>
    <property type="evidence" value="ECO:0007669"/>
    <property type="project" value="UniProtKB-SubCell"/>
</dbReference>
<dbReference type="InterPro" id="IPR046357">
    <property type="entry name" value="PPIase_dom_sf"/>
</dbReference>
<dbReference type="AlphaFoldDB" id="A0A238YBA4"/>
<keyword evidence="11" id="KW-0697">Rotamase</keyword>
<keyword evidence="5 12" id="KW-1133">Transmembrane helix</keyword>
<evidence type="ECO:0000313" key="15">
    <source>
        <dbReference type="Proteomes" id="UP000198324"/>
    </source>
</evidence>
<dbReference type="Pfam" id="PF00639">
    <property type="entry name" value="Rotamase"/>
    <property type="match status" value="1"/>
</dbReference>
<evidence type="ECO:0000259" key="13">
    <source>
        <dbReference type="PROSITE" id="PS50198"/>
    </source>
</evidence>
<evidence type="ECO:0000256" key="8">
    <source>
        <dbReference type="ARBA" id="ARBA00038408"/>
    </source>
</evidence>
<dbReference type="GO" id="GO:0003755">
    <property type="term" value="F:peptidyl-prolyl cis-trans isomerase activity"/>
    <property type="evidence" value="ECO:0007669"/>
    <property type="project" value="UniProtKB-KW"/>
</dbReference>
<dbReference type="Gene3D" id="1.10.4030.10">
    <property type="entry name" value="Porin chaperone SurA, peptide-binding domain"/>
    <property type="match status" value="1"/>
</dbReference>
<dbReference type="Proteomes" id="UP000198324">
    <property type="component" value="Unassembled WGS sequence"/>
</dbReference>
<dbReference type="RefSeq" id="WP_089271989.1">
    <property type="nucleotide sequence ID" value="NZ_FZOC01000001.1"/>
</dbReference>
<name>A0A238YBA4_9BACT</name>
<reference evidence="14 15" key="1">
    <citation type="submission" date="2017-06" db="EMBL/GenBank/DDBJ databases">
        <authorList>
            <person name="Kim H.J."/>
            <person name="Triplett B.A."/>
        </authorList>
    </citation>
    <scope>NUCLEOTIDE SEQUENCE [LARGE SCALE GENOMIC DNA]</scope>
    <source>
        <strain evidence="14 15">DSM 13116</strain>
    </source>
</reference>
<evidence type="ECO:0000256" key="2">
    <source>
        <dbReference type="ARBA" id="ARBA00022475"/>
    </source>
</evidence>
<keyword evidence="11 14" id="KW-0413">Isomerase</keyword>
<keyword evidence="6 12" id="KW-0472">Membrane</keyword>
<keyword evidence="7" id="KW-0143">Chaperone</keyword>
<keyword evidence="3" id="KW-0997">Cell inner membrane</keyword>